<comment type="caution">
    <text evidence="2">The sequence shown here is derived from an EMBL/GenBank/DDBJ whole genome shotgun (WGS) entry which is preliminary data.</text>
</comment>
<name>A0A854W9D4_9STRE</name>
<feature type="transmembrane region" description="Helical" evidence="1">
    <location>
        <begin position="36"/>
        <end position="52"/>
    </location>
</feature>
<feature type="transmembrane region" description="Helical" evidence="1">
    <location>
        <begin position="12"/>
        <end position="30"/>
    </location>
</feature>
<keyword evidence="1" id="KW-1133">Transmembrane helix</keyword>
<gene>
    <name evidence="2" type="ORF">A9Y57_00742</name>
</gene>
<accession>A0A854W9D4</accession>
<evidence type="ECO:0000313" key="3">
    <source>
        <dbReference type="Proteomes" id="UP000217465"/>
    </source>
</evidence>
<protein>
    <submittedName>
        <fullName evidence="2">Uncharacterized protein</fullName>
    </submittedName>
</protein>
<sequence>MNKDRLLEQIQWYFLSVSIFLGGILIHTYYYHELPLVNYILFLMMTVLYFLADRIKSIKQFLGWLIMIFIMDYFVWELLRGTFFEIRLNLLILLSLFAICLLLFLIILWIRKSHKESK</sequence>
<evidence type="ECO:0000313" key="2">
    <source>
        <dbReference type="EMBL" id="PCH12973.1"/>
    </source>
</evidence>
<dbReference type="EMBL" id="NSGR01000006">
    <property type="protein sequence ID" value="PCH12973.1"/>
    <property type="molecule type" value="Genomic_DNA"/>
</dbReference>
<reference evidence="2 3" key="1">
    <citation type="submission" date="2016-06" db="EMBL/GenBank/DDBJ databases">
        <authorList>
            <person name="Haines A.N."/>
            <person name="Council K.R."/>
        </authorList>
    </citation>
    <scope>NUCLEOTIDE SEQUENCE [LARGE SCALE GENOMIC DNA]</scope>
    <source>
        <strain evidence="2 3">SP158-29</strain>
    </source>
</reference>
<evidence type="ECO:0000256" key="1">
    <source>
        <dbReference type="SAM" id="Phobius"/>
    </source>
</evidence>
<organism evidence="2 3">
    <name type="scientific">Streptococcus parauberis</name>
    <dbReference type="NCBI Taxonomy" id="1348"/>
    <lineage>
        <taxon>Bacteria</taxon>
        <taxon>Bacillati</taxon>
        <taxon>Bacillota</taxon>
        <taxon>Bacilli</taxon>
        <taxon>Lactobacillales</taxon>
        <taxon>Streptococcaceae</taxon>
        <taxon>Streptococcus</taxon>
    </lineage>
</organism>
<feature type="transmembrane region" description="Helical" evidence="1">
    <location>
        <begin position="61"/>
        <end position="79"/>
    </location>
</feature>
<proteinExistence type="predicted"/>
<feature type="transmembrane region" description="Helical" evidence="1">
    <location>
        <begin position="91"/>
        <end position="110"/>
    </location>
</feature>
<dbReference type="Proteomes" id="UP000217465">
    <property type="component" value="Unassembled WGS sequence"/>
</dbReference>
<keyword evidence="1" id="KW-0472">Membrane</keyword>
<dbReference type="AlphaFoldDB" id="A0A854W9D4"/>
<keyword evidence="1" id="KW-0812">Transmembrane</keyword>